<dbReference type="Proteomes" id="UP000198802">
    <property type="component" value="Unassembled WGS sequence"/>
</dbReference>
<accession>A0A0S4R1T4</accession>
<proteinExistence type="predicted"/>
<reference evidence="2" key="1">
    <citation type="submission" date="2015-11" db="EMBL/GenBank/DDBJ databases">
        <authorList>
            <person name="Varghese N."/>
        </authorList>
    </citation>
    <scope>NUCLEOTIDE SEQUENCE [LARGE SCALE GENOMIC DNA]</scope>
    <source>
        <strain evidence="2">DSM 45899</strain>
    </source>
</reference>
<name>A0A0S4R1T4_9ACTN</name>
<sequence>MITALVIPADSTLPTRRLRLDPTDIPGMEKLVGGILRPVSVTDPESSLYLPEENPRFPGPCNMRATALAAFHTRPLRIPRPILRGDAFLAGPTTIEGRDTDAPEELIRLLEHREFLVQTKQPGARRWSQGRRYVGFEHAYAHTWNRMRRIPDEDMPLIRIVGAPPATSNRKGNRS</sequence>
<keyword evidence="2" id="KW-1185">Reference proteome</keyword>
<dbReference type="RefSeq" id="WP_091286491.1">
    <property type="nucleotide sequence ID" value="NZ_FAOZ01000049.1"/>
</dbReference>
<protein>
    <submittedName>
        <fullName evidence="1">Uncharacterized protein</fullName>
    </submittedName>
</protein>
<gene>
    <name evidence="1" type="ORF">Ga0074812_14914</name>
</gene>
<organism evidence="1 2">
    <name type="scientific">Parafrankia irregularis</name>
    <dbReference type="NCBI Taxonomy" id="795642"/>
    <lineage>
        <taxon>Bacteria</taxon>
        <taxon>Bacillati</taxon>
        <taxon>Actinomycetota</taxon>
        <taxon>Actinomycetes</taxon>
        <taxon>Frankiales</taxon>
        <taxon>Frankiaceae</taxon>
        <taxon>Parafrankia</taxon>
    </lineage>
</organism>
<evidence type="ECO:0000313" key="1">
    <source>
        <dbReference type="EMBL" id="CUU60870.1"/>
    </source>
</evidence>
<dbReference type="AlphaFoldDB" id="A0A0S4R1T4"/>
<evidence type="ECO:0000313" key="2">
    <source>
        <dbReference type="Proteomes" id="UP000198802"/>
    </source>
</evidence>
<dbReference type="EMBL" id="FAOZ01000049">
    <property type="protein sequence ID" value="CUU60870.1"/>
    <property type="molecule type" value="Genomic_DNA"/>
</dbReference>